<gene>
    <name evidence="3" type="ORF">SAMN03159343_0229</name>
</gene>
<keyword evidence="1" id="KW-0812">Transmembrane</keyword>
<dbReference type="EMBL" id="FMUH01000001">
    <property type="protein sequence ID" value="SCX37880.1"/>
    <property type="molecule type" value="Genomic_DNA"/>
</dbReference>
<feature type="chain" id="PRO_5011579619" description="MYXO-CTERM domain-containing protein" evidence="2">
    <location>
        <begin position="38"/>
        <end position="187"/>
    </location>
</feature>
<keyword evidence="4" id="KW-1185">Reference proteome</keyword>
<evidence type="ECO:0000313" key="4">
    <source>
        <dbReference type="Proteomes" id="UP000198981"/>
    </source>
</evidence>
<keyword evidence="2" id="KW-0732">Signal</keyword>
<evidence type="ECO:0008006" key="5">
    <source>
        <dbReference type="Google" id="ProtNLM"/>
    </source>
</evidence>
<name>A0A1G4X9H9_9ACTN</name>
<keyword evidence="1" id="KW-0472">Membrane</keyword>
<dbReference type="RefSeq" id="WP_092798892.1">
    <property type="nucleotide sequence ID" value="NZ_FMUH01000001.1"/>
</dbReference>
<dbReference type="AlphaFoldDB" id="A0A1G4X9H9"/>
<organism evidence="3 4">
    <name type="scientific">Klenkia marina</name>
    <dbReference type="NCBI Taxonomy" id="1960309"/>
    <lineage>
        <taxon>Bacteria</taxon>
        <taxon>Bacillati</taxon>
        <taxon>Actinomycetota</taxon>
        <taxon>Actinomycetes</taxon>
        <taxon>Geodermatophilales</taxon>
        <taxon>Geodermatophilaceae</taxon>
        <taxon>Klenkia</taxon>
    </lineage>
</organism>
<dbReference type="Proteomes" id="UP000198981">
    <property type="component" value="Unassembled WGS sequence"/>
</dbReference>
<reference evidence="4" key="1">
    <citation type="submission" date="2016-10" db="EMBL/GenBank/DDBJ databases">
        <authorList>
            <person name="Varghese N."/>
            <person name="Submissions S."/>
        </authorList>
    </citation>
    <scope>NUCLEOTIDE SEQUENCE [LARGE SCALE GENOMIC DNA]</scope>
    <source>
        <strain evidence="4">DSM 45722</strain>
    </source>
</reference>
<proteinExistence type="predicted"/>
<keyword evidence="1" id="KW-1133">Transmembrane helix</keyword>
<dbReference type="STRING" id="1960309.SAMN03159343_0229"/>
<protein>
    <recommendedName>
        <fullName evidence="5">MYXO-CTERM domain-containing protein</fullName>
    </recommendedName>
</protein>
<feature type="signal peptide" evidence="2">
    <location>
        <begin position="1"/>
        <end position="37"/>
    </location>
</feature>
<evidence type="ECO:0000256" key="2">
    <source>
        <dbReference type="SAM" id="SignalP"/>
    </source>
</evidence>
<feature type="transmembrane region" description="Helical" evidence="1">
    <location>
        <begin position="146"/>
        <end position="167"/>
    </location>
</feature>
<dbReference type="OrthoDB" id="5196445at2"/>
<evidence type="ECO:0000256" key="1">
    <source>
        <dbReference type="SAM" id="Phobius"/>
    </source>
</evidence>
<accession>A0A1G4X9H9</accession>
<evidence type="ECO:0000313" key="3">
    <source>
        <dbReference type="EMBL" id="SCX37880.1"/>
    </source>
</evidence>
<sequence length="187" mass="19316">MSSTTRTSSPTRKGARLVVVVLLSLLAMAIAPGSASAASGTVRPIADCYRDNGDGTYTGVLGYVSDESVTRDIPVGPDNRTEPEAWQSQVPTRFEPGTHHGVASVVLTQRQLEGLDPASWSLDGTTLSAGTVGQVSACDGSEMPQLANGAVVVGSLAAAALVGLVLLRRNDRRNDRRSGARAAQSGV</sequence>